<dbReference type="SUPFAM" id="SSF158472">
    <property type="entry name" value="HAMP domain-like"/>
    <property type="match status" value="1"/>
</dbReference>
<dbReference type="SUPFAM" id="SSF47384">
    <property type="entry name" value="Homodimeric domain of signal transducing histidine kinase"/>
    <property type="match status" value="1"/>
</dbReference>
<dbReference type="EC" id="2.7.13.3" evidence="3"/>
<keyword evidence="5" id="KW-0808">Transferase</keyword>
<dbReference type="InterPro" id="IPR005467">
    <property type="entry name" value="His_kinase_dom"/>
</dbReference>
<keyword evidence="10" id="KW-0472">Membrane</keyword>
<dbReference type="CDD" id="cd00075">
    <property type="entry name" value="HATPase"/>
    <property type="match status" value="1"/>
</dbReference>
<dbReference type="InterPro" id="IPR050428">
    <property type="entry name" value="TCS_sensor_his_kinase"/>
</dbReference>
<dbReference type="STRING" id="1960309.SAMN03159343_1562"/>
<keyword evidence="8" id="KW-1133">Transmembrane helix</keyword>
<dbReference type="Gene3D" id="6.10.340.10">
    <property type="match status" value="1"/>
</dbReference>
<keyword evidence="15" id="KW-1185">Reference proteome</keyword>
<dbReference type="PANTHER" id="PTHR45436">
    <property type="entry name" value="SENSOR HISTIDINE KINASE YKOH"/>
    <property type="match status" value="1"/>
</dbReference>
<dbReference type="InterPro" id="IPR003660">
    <property type="entry name" value="HAMP_dom"/>
</dbReference>
<proteinExistence type="predicted"/>
<feature type="region of interest" description="Disordered" evidence="11">
    <location>
        <begin position="453"/>
        <end position="485"/>
    </location>
</feature>
<dbReference type="Proteomes" id="UP000198981">
    <property type="component" value="Unassembled WGS sequence"/>
</dbReference>
<evidence type="ECO:0000256" key="5">
    <source>
        <dbReference type="ARBA" id="ARBA00022679"/>
    </source>
</evidence>
<dbReference type="SUPFAM" id="SSF55874">
    <property type="entry name" value="ATPase domain of HSP90 chaperone/DNA topoisomerase II/histidine kinase"/>
    <property type="match status" value="1"/>
</dbReference>
<evidence type="ECO:0000256" key="8">
    <source>
        <dbReference type="ARBA" id="ARBA00022989"/>
    </source>
</evidence>
<dbReference type="SMART" id="SM00388">
    <property type="entry name" value="HisKA"/>
    <property type="match status" value="1"/>
</dbReference>
<dbReference type="FunFam" id="1.10.287.130:FF:000001">
    <property type="entry name" value="Two-component sensor histidine kinase"/>
    <property type="match status" value="1"/>
</dbReference>
<evidence type="ECO:0000256" key="11">
    <source>
        <dbReference type="SAM" id="MobiDB-lite"/>
    </source>
</evidence>
<keyword evidence="4" id="KW-0597">Phosphoprotein</keyword>
<feature type="compositionally biased region" description="Basic and acidic residues" evidence="11">
    <location>
        <begin position="476"/>
        <end position="485"/>
    </location>
</feature>
<dbReference type="InterPro" id="IPR003661">
    <property type="entry name" value="HisK_dim/P_dom"/>
</dbReference>
<feature type="domain" description="Histidine kinase" evidence="12">
    <location>
        <begin position="241"/>
        <end position="450"/>
    </location>
</feature>
<evidence type="ECO:0000256" key="1">
    <source>
        <dbReference type="ARBA" id="ARBA00000085"/>
    </source>
</evidence>
<feature type="domain" description="HAMP" evidence="13">
    <location>
        <begin position="179"/>
        <end position="233"/>
    </location>
</feature>
<dbReference type="Pfam" id="PF00672">
    <property type="entry name" value="HAMP"/>
    <property type="match status" value="1"/>
</dbReference>
<dbReference type="PANTHER" id="PTHR45436:SF5">
    <property type="entry name" value="SENSOR HISTIDINE KINASE TRCS"/>
    <property type="match status" value="1"/>
</dbReference>
<evidence type="ECO:0000313" key="15">
    <source>
        <dbReference type="Proteomes" id="UP000198981"/>
    </source>
</evidence>
<dbReference type="CDD" id="cd00082">
    <property type="entry name" value="HisKA"/>
    <property type="match status" value="1"/>
</dbReference>
<evidence type="ECO:0000313" key="14">
    <source>
        <dbReference type="EMBL" id="SCX45298.1"/>
    </source>
</evidence>
<sequence length="485" mass="50780">MLLSLAVVTFLTWRLLVAETDERMAASLRAEVAEFRQLVGNGVDPTTGQAFASVPDVLRAALSYNQARPNEQFLGYVDGAYRFQSRAETPLRLAEDPAFTALVGAVPDSTSGTYAAAEGQVLWVAVPVRLAGSPEQGVVVVAFAADAERQAADETARLMLAVGALTSLAAAAGAWVVAGRILRPVRDVAATAQGITETDLSGRIDVAEGPGDELADLARSVNAMLDRVENGVAAQRRFVDDAGHELRTPITIVRGHLEVLDPTDADDVRGTVALVDDELERMNRIVGDLLLLAKAEQPAFLRPHPVDVAALTAEVARKVRRLGDRDWVVESAAEVDAVLDPQRVTQAVVALADNAVHVTGPGDRIGLGSRLVDGELRFWVADTGPGVAEADRAHVFERFGRGSAGRGRREGAGLGLAIVAAIAAAHGGRVALDSVPGRGATFALVLPAHPVPGDAPDDVLTDTPDATVDDASATAEDPHPRGGTP</sequence>
<dbReference type="Pfam" id="PF00512">
    <property type="entry name" value="HisKA"/>
    <property type="match status" value="1"/>
</dbReference>
<organism evidence="14 15">
    <name type="scientific">Klenkia marina</name>
    <dbReference type="NCBI Taxonomy" id="1960309"/>
    <lineage>
        <taxon>Bacteria</taxon>
        <taxon>Bacillati</taxon>
        <taxon>Actinomycetota</taxon>
        <taxon>Actinomycetes</taxon>
        <taxon>Geodermatophilales</taxon>
        <taxon>Geodermatophilaceae</taxon>
        <taxon>Klenkia</taxon>
    </lineage>
</organism>
<keyword evidence="7 14" id="KW-0418">Kinase</keyword>
<dbReference type="InterPro" id="IPR004358">
    <property type="entry name" value="Sig_transdc_His_kin-like_C"/>
</dbReference>
<name>A0A1G4XXG3_9ACTN</name>
<evidence type="ECO:0000259" key="13">
    <source>
        <dbReference type="PROSITE" id="PS50885"/>
    </source>
</evidence>
<protein>
    <recommendedName>
        <fullName evidence="3">histidine kinase</fullName>
        <ecNumber evidence="3">2.7.13.3</ecNumber>
    </recommendedName>
</protein>
<dbReference type="AlphaFoldDB" id="A0A1G4XXG3"/>
<evidence type="ECO:0000256" key="9">
    <source>
        <dbReference type="ARBA" id="ARBA00023012"/>
    </source>
</evidence>
<dbReference type="SMART" id="SM00304">
    <property type="entry name" value="HAMP"/>
    <property type="match status" value="1"/>
</dbReference>
<evidence type="ECO:0000256" key="6">
    <source>
        <dbReference type="ARBA" id="ARBA00022692"/>
    </source>
</evidence>
<reference evidence="15" key="1">
    <citation type="submission" date="2016-10" db="EMBL/GenBank/DDBJ databases">
        <authorList>
            <person name="Varghese N."/>
            <person name="Submissions S."/>
        </authorList>
    </citation>
    <scope>NUCLEOTIDE SEQUENCE [LARGE SCALE GENOMIC DNA]</scope>
    <source>
        <strain evidence="15">DSM 45722</strain>
    </source>
</reference>
<dbReference type="Pfam" id="PF02518">
    <property type="entry name" value="HATPase_c"/>
    <property type="match status" value="1"/>
</dbReference>
<dbReference type="PROSITE" id="PS50109">
    <property type="entry name" value="HIS_KIN"/>
    <property type="match status" value="1"/>
</dbReference>
<keyword evidence="6" id="KW-0812">Transmembrane</keyword>
<dbReference type="Gene3D" id="1.10.287.130">
    <property type="match status" value="1"/>
</dbReference>
<evidence type="ECO:0000256" key="7">
    <source>
        <dbReference type="ARBA" id="ARBA00022777"/>
    </source>
</evidence>
<evidence type="ECO:0000256" key="4">
    <source>
        <dbReference type="ARBA" id="ARBA00022553"/>
    </source>
</evidence>
<accession>A0A1G4XXG3</accession>
<dbReference type="InterPro" id="IPR036890">
    <property type="entry name" value="HATPase_C_sf"/>
</dbReference>
<evidence type="ECO:0000256" key="10">
    <source>
        <dbReference type="ARBA" id="ARBA00023136"/>
    </source>
</evidence>
<evidence type="ECO:0000256" key="2">
    <source>
        <dbReference type="ARBA" id="ARBA00004236"/>
    </source>
</evidence>
<dbReference type="GO" id="GO:0000155">
    <property type="term" value="F:phosphorelay sensor kinase activity"/>
    <property type="evidence" value="ECO:0007669"/>
    <property type="project" value="InterPro"/>
</dbReference>
<gene>
    <name evidence="14" type="ORF">SAMN03159343_1562</name>
</gene>
<dbReference type="GO" id="GO:0005886">
    <property type="term" value="C:plasma membrane"/>
    <property type="evidence" value="ECO:0007669"/>
    <property type="project" value="UniProtKB-SubCell"/>
</dbReference>
<comment type="subcellular location">
    <subcellularLocation>
        <location evidence="2">Cell membrane</location>
    </subcellularLocation>
</comment>
<keyword evidence="9" id="KW-0902">Two-component regulatory system</keyword>
<dbReference type="Gene3D" id="3.30.565.10">
    <property type="entry name" value="Histidine kinase-like ATPase, C-terminal domain"/>
    <property type="match status" value="1"/>
</dbReference>
<dbReference type="EMBL" id="FMUH01000002">
    <property type="protein sequence ID" value="SCX45298.1"/>
    <property type="molecule type" value="Genomic_DNA"/>
</dbReference>
<dbReference type="CDD" id="cd06225">
    <property type="entry name" value="HAMP"/>
    <property type="match status" value="1"/>
</dbReference>
<dbReference type="InterPro" id="IPR036097">
    <property type="entry name" value="HisK_dim/P_sf"/>
</dbReference>
<dbReference type="PRINTS" id="PR00344">
    <property type="entry name" value="BCTRLSENSOR"/>
</dbReference>
<dbReference type="PROSITE" id="PS50885">
    <property type="entry name" value="HAMP"/>
    <property type="match status" value="1"/>
</dbReference>
<evidence type="ECO:0000259" key="12">
    <source>
        <dbReference type="PROSITE" id="PS50109"/>
    </source>
</evidence>
<dbReference type="InterPro" id="IPR003594">
    <property type="entry name" value="HATPase_dom"/>
</dbReference>
<comment type="catalytic activity">
    <reaction evidence="1">
        <text>ATP + protein L-histidine = ADP + protein N-phospho-L-histidine.</text>
        <dbReference type="EC" id="2.7.13.3"/>
    </reaction>
</comment>
<evidence type="ECO:0000256" key="3">
    <source>
        <dbReference type="ARBA" id="ARBA00012438"/>
    </source>
</evidence>
<dbReference type="SMART" id="SM00387">
    <property type="entry name" value="HATPase_c"/>
    <property type="match status" value="1"/>
</dbReference>